<feature type="transmembrane region" description="Helical" evidence="1">
    <location>
        <begin position="87"/>
        <end position="110"/>
    </location>
</feature>
<keyword evidence="1" id="KW-0812">Transmembrane</keyword>
<evidence type="ECO:0000313" key="3">
    <source>
        <dbReference type="Proteomes" id="UP000322165"/>
    </source>
</evidence>
<evidence type="ECO:0008006" key="4">
    <source>
        <dbReference type="Google" id="ProtNLM"/>
    </source>
</evidence>
<keyword evidence="3" id="KW-1185">Reference proteome</keyword>
<protein>
    <recommendedName>
        <fullName evidence="4">Phage holin family protein</fullName>
    </recommendedName>
</protein>
<dbReference type="AlphaFoldDB" id="A0A5B2Z9S5"/>
<name>A0A5B2Z9S5_9GAMM</name>
<proteinExistence type="predicted"/>
<dbReference type="Proteomes" id="UP000322165">
    <property type="component" value="Unassembled WGS sequence"/>
</dbReference>
<keyword evidence="1" id="KW-0472">Membrane</keyword>
<accession>A0A5B2Z9S5</accession>
<reference evidence="2 3" key="2">
    <citation type="submission" date="2019-09" db="EMBL/GenBank/DDBJ databases">
        <authorList>
            <person name="Mazur A."/>
        </authorList>
    </citation>
    <scope>NUCLEOTIDE SEQUENCE [LARGE SCALE GENOMIC DNA]</scope>
    <source>
        <strain evidence="2 3">3729k</strain>
    </source>
</reference>
<sequence length="146" mass="15608">MEEPRQTPEPAGPLGQDARAVLQAARETAGAWSEALRALHGLFLAELDLARAALLRSLWLAALALGLTVATCLLLIVLAVLGLQALGLPWTASVAFCLLASALLTGLTVWRLLRTLRLARFEATRRQLARGRTATESGRPPEEPPA</sequence>
<gene>
    <name evidence="2" type="ORF">F0415_11660</name>
</gene>
<dbReference type="EMBL" id="VUOD01000013">
    <property type="protein sequence ID" value="KAA2283954.1"/>
    <property type="molecule type" value="Genomic_DNA"/>
</dbReference>
<evidence type="ECO:0000313" key="2">
    <source>
        <dbReference type="EMBL" id="KAA2283954.1"/>
    </source>
</evidence>
<feature type="transmembrane region" description="Helical" evidence="1">
    <location>
        <begin position="58"/>
        <end position="81"/>
    </location>
</feature>
<reference evidence="2 3" key="1">
    <citation type="submission" date="2019-09" db="EMBL/GenBank/DDBJ databases">
        <title>Arenimonas chukotkensis sp. nov., a bacterium isolated from Chukotka hot spring, Arctic region, Russia.</title>
        <authorList>
            <person name="Zayulina K.S."/>
            <person name="Prokofeva M.I."/>
            <person name="Elcheninov A.G."/>
            <person name="Novikov A."/>
            <person name="Kochetkova T.V."/>
            <person name="Kublanov I.V."/>
        </authorList>
    </citation>
    <scope>NUCLEOTIDE SEQUENCE [LARGE SCALE GENOMIC DNA]</scope>
    <source>
        <strain evidence="2 3">3729k</strain>
    </source>
</reference>
<keyword evidence="1" id="KW-1133">Transmembrane helix</keyword>
<comment type="caution">
    <text evidence="2">The sequence shown here is derived from an EMBL/GenBank/DDBJ whole genome shotgun (WGS) entry which is preliminary data.</text>
</comment>
<organism evidence="2 3">
    <name type="scientific">Arenimonas fontis</name>
    <dbReference type="NCBI Taxonomy" id="2608255"/>
    <lineage>
        <taxon>Bacteria</taxon>
        <taxon>Pseudomonadati</taxon>
        <taxon>Pseudomonadota</taxon>
        <taxon>Gammaproteobacteria</taxon>
        <taxon>Lysobacterales</taxon>
        <taxon>Lysobacteraceae</taxon>
        <taxon>Arenimonas</taxon>
    </lineage>
</organism>
<evidence type="ECO:0000256" key="1">
    <source>
        <dbReference type="SAM" id="Phobius"/>
    </source>
</evidence>